<evidence type="ECO:0000313" key="2">
    <source>
        <dbReference type="Proteomes" id="UP001375382"/>
    </source>
</evidence>
<name>A0ABU8C9E9_9GAMM</name>
<sequence length="224" mass="25529">MSVDNGDRSVAEWVAHLFKVKLSEHKYLKDKLTSLLRNGVVRTKEILEPGRKTKTILIPESQRYALHNAVLLNGFIDDPAKICRMFSDIHYRYEVAHLLVKLFVDNDELDELKITRTALDSFFTMLLSEIDLKAVLLPNPFTVLPQMVFNQGVSMMQSIMLKGVTLGEADAMAVHYLTGDIEHAHSLAIKFKAKSEGAELLRQKIIADYEHALSFQKNFSFFMN</sequence>
<keyword evidence="2" id="KW-1185">Reference proteome</keyword>
<organism evidence="1 2">
    <name type="scientific">Rheinheimera muenzenbergensis</name>
    <dbReference type="NCBI Taxonomy" id="1193628"/>
    <lineage>
        <taxon>Bacteria</taxon>
        <taxon>Pseudomonadati</taxon>
        <taxon>Pseudomonadota</taxon>
        <taxon>Gammaproteobacteria</taxon>
        <taxon>Chromatiales</taxon>
        <taxon>Chromatiaceae</taxon>
        <taxon>Rheinheimera</taxon>
    </lineage>
</organism>
<reference evidence="1 2" key="1">
    <citation type="journal article" date="2023" name="Ecotoxicol. Environ. Saf.">
        <title>Mercury remediation potential of mercury-resistant strain Rheinheimera metallidurans sp. nov. isolated from a municipal waste dumping site.</title>
        <authorList>
            <person name="Yadav V."/>
            <person name="Manjhi A."/>
            <person name="Vadakedath N."/>
        </authorList>
    </citation>
    <scope>NUCLEOTIDE SEQUENCE [LARGE SCALE GENOMIC DNA]</scope>
    <source>
        <strain evidence="1 2">E-49</strain>
    </source>
</reference>
<dbReference type="Proteomes" id="UP001375382">
    <property type="component" value="Unassembled WGS sequence"/>
</dbReference>
<comment type="caution">
    <text evidence="1">The sequence shown here is derived from an EMBL/GenBank/DDBJ whole genome shotgun (WGS) entry which is preliminary data.</text>
</comment>
<accession>A0ABU8C9E9</accession>
<dbReference type="EMBL" id="JALAAR010000010">
    <property type="protein sequence ID" value="MEH8018157.1"/>
    <property type="molecule type" value="Genomic_DNA"/>
</dbReference>
<protein>
    <submittedName>
        <fullName evidence="1">Uncharacterized protein</fullName>
    </submittedName>
</protein>
<gene>
    <name evidence="1" type="ORF">MN202_13020</name>
</gene>
<evidence type="ECO:0000313" key="1">
    <source>
        <dbReference type="EMBL" id="MEH8018157.1"/>
    </source>
</evidence>
<proteinExistence type="predicted"/>
<dbReference type="RefSeq" id="WP_335736562.1">
    <property type="nucleotide sequence ID" value="NZ_JALAAR010000010.1"/>
</dbReference>